<proteinExistence type="inferred from homology"/>
<evidence type="ECO:0000256" key="4">
    <source>
        <dbReference type="ARBA" id="ARBA00022827"/>
    </source>
</evidence>
<keyword evidence="5" id="KW-0521">NADP</keyword>
<dbReference type="PANTHER" id="PTHR43098:SF3">
    <property type="entry name" value="L-ORNITHINE N(5)-MONOOXYGENASE-RELATED"/>
    <property type="match status" value="1"/>
</dbReference>
<sequence>MEGLSTVSTLRTGTRQHQKNEYYVSTLEALWAIEGSLEITTYNYNHLRQNQEANAFWRDKFRSRISDPVMQEKLAPTFPRAPHPFGAKRAALEETYYEVFNQPNVSLVDLNQTPIERP</sequence>
<organism evidence="8 9">
    <name type="scientific">Marasmius crinis-equi</name>
    <dbReference type="NCBI Taxonomy" id="585013"/>
    <lineage>
        <taxon>Eukaryota</taxon>
        <taxon>Fungi</taxon>
        <taxon>Dikarya</taxon>
        <taxon>Basidiomycota</taxon>
        <taxon>Agaricomycotina</taxon>
        <taxon>Agaricomycetes</taxon>
        <taxon>Agaricomycetidae</taxon>
        <taxon>Agaricales</taxon>
        <taxon>Marasmiineae</taxon>
        <taxon>Marasmiaceae</taxon>
        <taxon>Marasmius</taxon>
    </lineage>
</organism>
<dbReference type="SUPFAM" id="SSF51905">
    <property type="entry name" value="FAD/NAD(P)-binding domain"/>
    <property type="match status" value="1"/>
</dbReference>
<keyword evidence="3" id="KW-0285">Flavoprotein</keyword>
<dbReference type="InterPro" id="IPR036188">
    <property type="entry name" value="FAD/NAD-bd_sf"/>
</dbReference>
<evidence type="ECO:0000256" key="2">
    <source>
        <dbReference type="ARBA" id="ARBA00010139"/>
    </source>
</evidence>
<protein>
    <submittedName>
        <fullName evidence="8">Uncharacterized protein</fullName>
    </submittedName>
</protein>
<evidence type="ECO:0000256" key="7">
    <source>
        <dbReference type="ARBA" id="ARBA00023033"/>
    </source>
</evidence>
<reference evidence="8 9" key="1">
    <citation type="submission" date="2024-02" db="EMBL/GenBank/DDBJ databases">
        <title>A draft genome for the cacao thread blight pathogen Marasmius crinis-equi.</title>
        <authorList>
            <person name="Cohen S.P."/>
            <person name="Baruah I.K."/>
            <person name="Amoako-Attah I."/>
            <person name="Bukari Y."/>
            <person name="Meinhardt L.W."/>
            <person name="Bailey B.A."/>
        </authorList>
    </citation>
    <scope>NUCLEOTIDE SEQUENCE [LARGE SCALE GENOMIC DNA]</scope>
    <source>
        <strain evidence="8 9">GH-76</strain>
    </source>
</reference>
<keyword evidence="4" id="KW-0274">FAD</keyword>
<gene>
    <name evidence="8" type="ORF">V5O48_007752</name>
</gene>
<evidence type="ECO:0000256" key="5">
    <source>
        <dbReference type="ARBA" id="ARBA00022857"/>
    </source>
</evidence>
<keyword evidence="9" id="KW-1185">Reference proteome</keyword>
<keyword evidence="6" id="KW-0560">Oxidoreductase</keyword>
<comment type="cofactor">
    <cofactor evidence="1">
        <name>FAD</name>
        <dbReference type="ChEBI" id="CHEBI:57692"/>
    </cofactor>
</comment>
<evidence type="ECO:0000256" key="1">
    <source>
        <dbReference type="ARBA" id="ARBA00001974"/>
    </source>
</evidence>
<dbReference type="EMBL" id="JBAHYK010000420">
    <property type="protein sequence ID" value="KAL0574186.1"/>
    <property type="molecule type" value="Genomic_DNA"/>
</dbReference>
<dbReference type="InterPro" id="IPR050775">
    <property type="entry name" value="FAD-binding_Monooxygenases"/>
</dbReference>
<comment type="caution">
    <text evidence="8">The sequence shown here is derived from an EMBL/GenBank/DDBJ whole genome shotgun (WGS) entry which is preliminary data.</text>
</comment>
<evidence type="ECO:0000313" key="9">
    <source>
        <dbReference type="Proteomes" id="UP001465976"/>
    </source>
</evidence>
<evidence type="ECO:0000313" key="8">
    <source>
        <dbReference type="EMBL" id="KAL0574186.1"/>
    </source>
</evidence>
<keyword evidence="7" id="KW-0503">Monooxygenase</keyword>
<accession>A0ABR3FFR4</accession>
<name>A0ABR3FFR4_9AGAR</name>
<dbReference type="PANTHER" id="PTHR43098">
    <property type="entry name" value="L-ORNITHINE N(5)-MONOOXYGENASE-RELATED"/>
    <property type="match status" value="1"/>
</dbReference>
<evidence type="ECO:0000256" key="3">
    <source>
        <dbReference type="ARBA" id="ARBA00022630"/>
    </source>
</evidence>
<dbReference type="Proteomes" id="UP001465976">
    <property type="component" value="Unassembled WGS sequence"/>
</dbReference>
<comment type="similarity">
    <text evidence="2">Belongs to the FAD-binding monooxygenase family.</text>
</comment>
<evidence type="ECO:0000256" key="6">
    <source>
        <dbReference type="ARBA" id="ARBA00023002"/>
    </source>
</evidence>